<keyword evidence="1" id="KW-0805">Transcription regulation</keyword>
<reference evidence="7" key="1">
    <citation type="journal article" date="2019" name="Int. J. Syst. Evol. Microbiol.">
        <title>The Global Catalogue of Microorganisms (GCM) 10K type strain sequencing project: providing services to taxonomists for standard genome sequencing and annotation.</title>
        <authorList>
            <consortium name="The Broad Institute Genomics Platform"/>
            <consortium name="The Broad Institute Genome Sequencing Center for Infectious Disease"/>
            <person name="Wu L."/>
            <person name="Ma J."/>
        </authorList>
    </citation>
    <scope>NUCLEOTIDE SEQUENCE [LARGE SCALE GENOMIC DNA]</scope>
    <source>
        <strain evidence="7">CGMCC 4.7645</strain>
    </source>
</reference>
<protein>
    <submittedName>
        <fullName evidence="6">Helix-turn-helix transcriptional regulator</fullName>
    </submittedName>
</protein>
<evidence type="ECO:0000256" key="2">
    <source>
        <dbReference type="ARBA" id="ARBA00023125"/>
    </source>
</evidence>
<keyword evidence="2" id="KW-0238">DNA-binding</keyword>
<comment type="caution">
    <text evidence="6">The sequence shown here is derived from an EMBL/GenBank/DDBJ whole genome shotgun (WGS) entry which is preliminary data.</text>
</comment>
<evidence type="ECO:0000313" key="6">
    <source>
        <dbReference type="EMBL" id="MFD2420475.1"/>
    </source>
</evidence>
<evidence type="ECO:0000256" key="4">
    <source>
        <dbReference type="SAM" id="MobiDB-lite"/>
    </source>
</evidence>
<dbReference type="InterPro" id="IPR018060">
    <property type="entry name" value="HTH_AraC"/>
</dbReference>
<dbReference type="InterPro" id="IPR050204">
    <property type="entry name" value="AraC_XylS_family_regulators"/>
</dbReference>
<dbReference type="InterPro" id="IPR018062">
    <property type="entry name" value="HTH_AraC-typ_CS"/>
</dbReference>
<dbReference type="InterPro" id="IPR020449">
    <property type="entry name" value="Tscrpt_reg_AraC-type_HTH"/>
</dbReference>
<dbReference type="RefSeq" id="WP_378268550.1">
    <property type="nucleotide sequence ID" value="NZ_JBHUKR010000019.1"/>
</dbReference>
<evidence type="ECO:0000259" key="5">
    <source>
        <dbReference type="PROSITE" id="PS01124"/>
    </source>
</evidence>
<feature type="region of interest" description="Disordered" evidence="4">
    <location>
        <begin position="1"/>
        <end position="21"/>
    </location>
</feature>
<evidence type="ECO:0000256" key="3">
    <source>
        <dbReference type="ARBA" id="ARBA00023163"/>
    </source>
</evidence>
<feature type="domain" description="HTH araC/xylS-type" evidence="5">
    <location>
        <begin position="81"/>
        <end position="179"/>
    </location>
</feature>
<dbReference type="PANTHER" id="PTHR46796">
    <property type="entry name" value="HTH-TYPE TRANSCRIPTIONAL ACTIVATOR RHAS-RELATED"/>
    <property type="match status" value="1"/>
</dbReference>
<dbReference type="Pfam" id="PF12833">
    <property type="entry name" value="HTH_18"/>
    <property type="match status" value="1"/>
</dbReference>
<sequence>MADRGGYGAATDTARPGWGSTAAPPVVNSSVPFPIDVAQDLPGTAVTRTALIDLVLVHALRHGRSRIRTGTWPEVTDPGIDAVLGQIHANPQLPWTVRELSRTAGMSQTAFKRQFTTLVGKPPMTYLIDWRLTYSARLLRETAAPLTAVARRVGYSSEYTFANAFRRKFGVAPGRFRKQVTFEQISPHRVATPSAYIS</sequence>
<evidence type="ECO:0000313" key="7">
    <source>
        <dbReference type="Proteomes" id="UP001597417"/>
    </source>
</evidence>
<keyword evidence="3" id="KW-0804">Transcription</keyword>
<dbReference type="SUPFAM" id="SSF46689">
    <property type="entry name" value="Homeodomain-like"/>
    <property type="match status" value="2"/>
</dbReference>
<dbReference type="EMBL" id="JBHUKR010000019">
    <property type="protein sequence ID" value="MFD2420475.1"/>
    <property type="molecule type" value="Genomic_DNA"/>
</dbReference>
<dbReference type="PROSITE" id="PS01124">
    <property type="entry name" value="HTH_ARAC_FAMILY_2"/>
    <property type="match status" value="1"/>
</dbReference>
<dbReference type="Gene3D" id="1.10.10.60">
    <property type="entry name" value="Homeodomain-like"/>
    <property type="match status" value="2"/>
</dbReference>
<dbReference type="SMART" id="SM00342">
    <property type="entry name" value="HTH_ARAC"/>
    <property type="match status" value="1"/>
</dbReference>
<accession>A0ABW5G1L4</accession>
<dbReference type="PROSITE" id="PS00041">
    <property type="entry name" value="HTH_ARAC_FAMILY_1"/>
    <property type="match status" value="1"/>
</dbReference>
<organism evidence="6 7">
    <name type="scientific">Amycolatopsis pigmentata</name>
    <dbReference type="NCBI Taxonomy" id="450801"/>
    <lineage>
        <taxon>Bacteria</taxon>
        <taxon>Bacillati</taxon>
        <taxon>Actinomycetota</taxon>
        <taxon>Actinomycetes</taxon>
        <taxon>Pseudonocardiales</taxon>
        <taxon>Pseudonocardiaceae</taxon>
        <taxon>Amycolatopsis</taxon>
    </lineage>
</organism>
<name>A0ABW5G1L4_9PSEU</name>
<keyword evidence="7" id="KW-1185">Reference proteome</keyword>
<dbReference type="PANTHER" id="PTHR46796:SF13">
    <property type="entry name" value="HTH-TYPE TRANSCRIPTIONAL ACTIVATOR RHAS"/>
    <property type="match status" value="1"/>
</dbReference>
<evidence type="ECO:0000256" key="1">
    <source>
        <dbReference type="ARBA" id="ARBA00023015"/>
    </source>
</evidence>
<gene>
    <name evidence="6" type="ORF">ACFSXZ_29525</name>
</gene>
<dbReference type="InterPro" id="IPR009057">
    <property type="entry name" value="Homeodomain-like_sf"/>
</dbReference>
<dbReference type="Proteomes" id="UP001597417">
    <property type="component" value="Unassembled WGS sequence"/>
</dbReference>
<proteinExistence type="predicted"/>
<dbReference type="PRINTS" id="PR00032">
    <property type="entry name" value="HTHARAC"/>
</dbReference>